<dbReference type="GO" id="GO:0008168">
    <property type="term" value="F:methyltransferase activity"/>
    <property type="evidence" value="ECO:0007669"/>
    <property type="project" value="UniProtKB-KW"/>
</dbReference>
<comment type="caution">
    <text evidence="2">The sequence shown here is derived from an EMBL/GenBank/DDBJ whole genome shotgun (WGS) entry which is preliminary data.</text>
</comment>
<dbReference type="EMBL" id="JAABOQ010000001">
    <property type="protein sequence ID" value="NER16132.1"/>
    <property type="molecule type" value="Genomic_DNA"/>
</dbReference>
<dbReference type="Pfam" id="PF13649">
    <property type="entry name" value="Methyltransf_25"/>
    <property type="match status" value="1"/>
</dbReference>
<dbReference type="Gene3D" id="3.40.50.150">
    <property type="entry name" value="Vaccinia Virus protein VP39"/>
    <property type="match status" value="1"/>
</dbReference>
<dbReference type="InterPro" id="IPR029063">
    <property type="entry name" value="SAM-dependent_MTases_sf"/>
</dbReference>
<dbReference type="RefSeq" id="WP_164029384.1">
    <property type="nucleotide sequence ID" value="NZ_JAABOQ010000001.1"/>
</dbReference>
<keyword evidence="3" id="KW-1185">Reference proteome</keyword>
<evidence type="ECO:0000313" key="2">
    <source>
        <dbReference type="EMBL" id="NER16132.1"/>
    </source>
</evidence>
<organism evidence="2 3">
    <name type="scientific">Spongiivirga citrea</name>
    <dbReference type="NCBI Taxonomy" id="1481457"/>
    <lineage>
        <taxon>Bacteria</taxon>
        <taxon>Pseudomonadati</taxon>
        <taxon>Bacteroidota</taxon>
        <taxon>Flavobacteriia</taxon>
        <taxon>Flavobacteriales</taxon>
        <taxon>Flavobacteriaceae</taxon>
        <taxon>Spongiivirga</taxon>
    </lineage>
</organism>
<feature type="domain" description="Methyltransferase" evidence="1">
    <location>
        <begin position="59"/>
        <end position="149"/>
    </location>
</feature>
<reference evidence="2 3" key="1">
    <citation type="submission" date="2020-01" db="EMBL/GenBank/DDBJ databases">
        <title>Spongiivirga citrea KCTC 32990T.</title>
        <authorList>
            <person name="Wang G."/>
        </authorList>
    </citation>
    <scope>NUCLEOTIDE SEQUENCE [LARGE SCALE GENOMIC DNA]</scope>
    <source>
        <strain evidence="2 3">KCTC 32990</strain>
    </source>
</reference>
<proteinExistence type="predicted"/>
<name>A0A6M0CFC8_9FLAO</name>
<dbReference type="Proteomes" id="UP000474296">
    <property type="component" value="Unassembled WGS sequence"/>
</dbReference>
<dbReference type="SUPFAM" id="SSF53335">
    <property type="entry name" value="S-adenosyl-L-methionine-dependent methyltransferases"/>
    <property type="match status" value="1"/>
</dbReference>
<keyword evidence="2" id="KW-0808">Transferase</keyword>
<protein>
    <submittedName>
        <fullName evidence="2">Methyltransferase domain-containing protein</fullName>
    </submittedName>
</protein>
<accession>A0A6M0CFC8</accession>
<evidence type="ECO:0000259" key="1">
    <source>
        <dbReference type="Pfam" id="PF13649"/>
    </source>
</evidence>
<sequence>MDILGMAMLDYINGNYSEDIITETSISEKDTLSVPYLFRSYQEMPKIERAALDLAKGTILDVGCGAGSHSLYLQNERKLMVKSIDISEGAIETCKKRGVHNAQLQDFFDLKNEQYDTVLLLMNGLGVCETLSGIDRLFNQLKNILKPNGQVLLDSSDLIYMFDREEDGSVLLEAGQGYYGELQFITYYKDAVGEPFDWLYLDFNTLQRAADVNGFNCELVVEGEHYDYLAKLTAK</sequence>
<evidence type="ECO:0000313" key="3">
    <source>
        <dbReference type="Proteomes" id="UP000474296"/>
    </source>
</evidence>
<dbReference type="AlphaFoldDB" id="A0A6M0CFC8"/>
<dbReference type="GO" id="GO:0032259">
    <property type="term" value="P:methylation"/>
    <property type="evidence" value="ECO:0007669"/>
    <property type="project" value="UniProtKB-KW"/>
</dbReference>
<keyword evidence="2" id="KW-0489">Methyltransferase</keyword>
<gene>
    <name evidence="2" type="ORF">GWK10_02865</name>
</gene>
<dbReference type="CDD" id="cd02440">
    <property type="entry name" value="AdoMet_MTases"/>
    <property type="match status" value="1"/>
</dbReference>
<dbReference type="InterPro" id="IPR041698">
    <property type="entry name" value="Methyltransf_25"/>
</dbReference>